<keyword evidence="2" id="KW-0812">Transmembrane</keyword>
<sequence>MSYPLPKRIFDIIAGSIAFICTLPFYPFIALAIVLESGFPVFVTLERVSEGKRTGVYKFRTMIRHADEMKNTLMASNERNDGPLFKIKNDPRVTKVGKVLRKFRIDEFPQVVNVLQGRLALVGPRPHEPEEVKQYPAQFKKITLARGGLTGLSQVSGASALPFEKELALDSLYLSRQSVWGDLLILAKTFWIFFTDPTGV</sequence>
<dbReference type="PATRIC" id="fig|1618662.3.peg.546"/>
<dbReference type="Pfam" id="PF02397">
    <property type="entry name" value="Bac_transf"/>
    <property type="match status" value="1"/>
</dbReference>
<evidence type="ECO:0000256" key="1">
    <source>
        <dbReference type="ARBA" id="ARBA00006464"/>
    </source>
</evidence>
<dbReference type="AlphaFoldDB" id="A0A0G1NC43"/>
<proteinExistence type="inferred from homology"/>
<dbReference type="PANTHER" id="PTHR30576:SF10">
    <property type="entry name" value="SLL5057 PROTEIN"/>
    <property type="match status" value="1"/>
</dbReference>
<feature type="domain" description="Bacterial sugar transferase" evidence="3">
    <location>
        <begin position="7"/>
        <end position="194"/>
    </location>
</feature>
<evidence type="ECO:0000259" key="3">
    <source>
        <dbReference type="Pfam" id="PF02397"/>
    </source>
</evidence>
<evidence type="ECO:0000256" key="2">
    <source>
        <dbReference type="SAM" id="Phobius"/>
    </source>
</evidence>
<reference evidence="4 5" key="1">
    <citation type="journal article" date="2015" name="Nature">
        <title>rRNA introns, odd ribosomes, and small enigmatic genomes across a large radiation of phyla.</title>
        <authorList>
            <person name="Brown C.T."/>
            <person name="Hug L.A."/>
            <person name="Thomas B.C."/>
            <person name="Sharon I."/>
            <person name="Castelle C.J."/>
            <person name="Singh A."/>
            <person name="Wilkins M.J."/>
            <person name="Williams K.H."/>
            <person name="Banfield J.F."/>
        </authorList>
    </citation>
    <scope>NUCLEOTIDE SEQUENCE [LARGE SCALE GENOMIC DNA]</scope>
</reference>
<dbReference type="EMBL" id="LCKF01000030">
    <property type="protein sequence ID" value="KKT90677.1"/>
    <property type="molecule type" value="Genomic_DNA"/>
</dbReference>
<dbReference type="Proteomes" id="UP000033966">
    <property type="component" value="Unassembled WGS sequence"/>
</dbReference>
<comment type="similarity">
    <text evidence="1">Belongs to the bacterial sugar transferase family.</text>
</comment>
<dbReference type="GO" id="GO:0016780">
    <property type="term" value="F:phosphotransferase activity, for other substituted phosphate groups"/>
    <property type="evidence" value="ECO:0007669"/>
    <property type="project" value="TreeGrafter"/>
</dbReference>
<comment type="caution">
    <text evidence="4">The sequence shown here is derived from an EMBL/GenBank/DDBJ whole genome shotgun (WGS) entry which is preliminary data.</text>
</comment>
<dbReference type="PANTHER" id="PTHR30576">
    <property type="entry name" value="COLANIC BIOSYNTHESIS UDP-GLUCOSE LIPID CARRIER TRANSFERASE"/>
    <property type="match status" value="1"/>
</dbReference>
<keyword evidence="4" id="KW-0808">Transferase</keyword>
<protein>
    <submittedName>
        <fullName evidence="4">Glycosyltransferase</fullName>
    </submittedName>
</protein>
<evidence type="ECO:0000313" key="5">
    <source>
        <dbReference type="Proteomes" id="UP000033966"/>
    </source>
</evidence>
<evidence type="ECO:0000313" key="4">
    <source>
        <dbReference type="EMBL" id="KKT90677.1"/>
    </source>
</evidence>
<gene>
    <name evidence="4" type="ORF">UW92_C0030G0005</name>
</gene>
<name>A0A0G1NC43_9BACT</name>
<accession>A0A0G1NC43</accession>
<dbReference type="InterPro" id="IPR003362">
    <property type="entry name" value="Bact_transf"/>
</dbReference>
<keyword evidence="2" id="KW-1133">Transmembrane helix</keyword>
<feature type="transmembrane region" description="Helical" evidence="2">
    <location>
        <begin position="12"/>
        <end position="35"/>
    </location>
</feature>
<organism evidence="4 5">
    <name type="scientific">Candidatus Jorgensenbacteria bacterium GW2011_GWA2_45_13</name>
    <dbReference type="NCBI Taxonomy" id="1618662"/>
    <lineage>
        <taxon>Bacteria</taxon>
        <taxon>Candidatus Joergenseniibacteriota</taxon>
    </lineage>
</organism>
<keyword evidence="2" id="KW-0472">Membrane</keyword>